<dbReference type="OrthoDB" id="9815856at2"/>
<dbReference type="PANTHER" id="PTHR35330">
    <property type="entry name" value="SIROHEME BIOSYNTHESIS PROTEIN MET8"/>
    <property type="match status" value="1"/>
</dbReference>
<dbReference type="SUPFAM" id="SSF75615">
    <property type="entry name" value="Siroheme synthase middle domains-like"/>
    <property type="match status" value="1"/>
</dbReference>
<protein>
    <recommendedName>
        <fullName evidence="2">precorrin-2 dehydrogenase</fullName>
        <ecNumber evidence="2">1.3.1.76</ecNumber>
    </recommendedName>
</protein>
<keyword evidence="5" id="KW-0627">Porphyrin biosynthesis</keyword>
<dbReference type="GO" id="GO:0019354">
    <property type="term" value="P:siroheme biosynthetic process"/>
    <property type="evidence" value="ECO:0007669"/>
    <property type="project" value="UniProtKB-UniPathway"/>
</dbReference>
<gene>
    <name evidence="8" type="ordered locus">Desti_2594</name>
</gene>
<dbReference type="KEGG" id="dti:Desti_2594"/>
<keyword evidence="9" id="KW-1185">Reference proteome</keyword>
<dbReference type="InterPro" id="IPR006367">
    <property type="entry name" value="Sirohaem_synthase_N"/>
</dbReference>
<evidence type="ECO:0000256" key="1">
    <source>
        <dbReference type="ARBA" id="ARBA00005010"/>
    </source>
</evidence>
<dbReference type="Pfam" id="PF14824">
    <property type="entry name" value="Sirohm_synth_M"/>
    <property type="match status" value="1"/>
</dbReference>
<dbReference type="InterPro" id="IPR028161">
    <property type="entry name" value="Met8-like"/>
</dbReference>
<dbReference type="InterPro" id="IPR028281">
    <property type="entry name" value="Sirohaem_synthase_central"/>
</dbReference>
<dbReference type="UniPathway" id="UPA00262">
    <property type="reaction ID" value="UER00222"/>
</dbReference>
<evidence type="ECO:0000256" key="2">
    <source>
        <dbReference type="ARBA" id="ARBA00012400"/>
    </source>
</evidence>
<dbReference type="AlphaFoldDB" id="I4C6T3"/>
<dbReference type="STRING" id="706587.Desti_2594"/>
<feature type="domain" description="Siroheme synthase central" evidence="7">
    <location>
        <begin position="122"/>
        <end position="148"/>
    </location>
</feature>
<comment type="catalytic activity">
    <reaction evidence="6">
        <text>precorrin-2 + NAD(+) = sirohydrochlorin + NADH + 2 H(+)</text>
        <dbReference type="Rhea" id="RHEA:15613"/>
        <dbReference type="ChEBI" id="CHEBI:15378"/>
        <dbReference type="ChEBI" id="CHEBI:57540"/>
        <dbReference type="ChEBI" id="CHEBI:57945"/>
        <dbReference type="ChEBI" id="CHEBI:58351"/>
        <dbReference type="ChEBI" id="CHEBI:58827"/>
        <dbReference type="EC" id="1.3.1.76"/>
    </reaction>
</comment>
<sequence>MKPYPVMMNLEQRKVLVIGGGRVARRKVGSLLDSGASVVIISPELDLELRNLADKAAIEWVRAEFDESLMDAHSDAILVFGTTDNREVNVRVYRACVARKIPCNIADVPDLCTFIVPAVITQGDLMIAVSTGGSSPALARKIREDLEQRFGPEYAEMTRVMGELRKLILAEGKSSDQNKLLFTEIVDSGILDALKENDRDRVIQILRSILPTDVNPESAVKNSPEN</sequence>
<dbReference type="InterPro" id="IPR042518">
    <property type="entry name" value="SirC_C"/>
</dbReference>
<organism evidence="8 9">
    <name type="scientific">Desulfomonile tiedjei (strain ATCC 49306 / DSM 6799 / DCB-1)</name>
    <dbReference type="NCBI Taxonomy" id="706587"/>
    <lineage>
        <taxon>Bacteria</taxon>
        <taxon>Pseudomonadati</taxon>
        <taxon>Thermodesulfobacteriota</taxon>
        <taxon>Desulfomonilia</taxon>
        <taxon>Desulfomonilales</taxon>
        <taxon>Desulfomonilaceae</taxon>
        <taxon>Desulfomonile</taxon>
    </lineage>
</organism>
<dbReference type="SUPFAM" id="SSF51735">
    <property type="entry name" value="NAD(P)-binding Rossmann-fold domains"/>
    <property type="match status" value="1"/>
</dbReference>
<dbReference type="EMBL" id="CP003360">
    <property type="protein sequence ID" value="AFM25274.1"/>
    <property type="molecule type" value="Genomic_DNA"/>
</dbReference>
<keyword evidence="3 8" id="KW-0560">Oxidoreductase</keyword>
<evidence type="ECO:0000259" key="7">
    <source>
        <dbReference type="Pfam" id="PF14824"/>
    </source>
</evidence>
<dbReference type="GO" id="GO:0004325">
    <property type="term" value="F:ferrochelatase activity"/>
    <property type="evidence" value="ECO:0007669"/>
    <property type="project" value="InterPro"/>
</dbReference>
<dbReference type="Gene3D" id="3.40.50.720">
    <property type="entry name" value="NAD(P)-binding Rossmann-like Domain"/>
    <property type="match status" value="1"/>
</dbReference>
<dbReference type="HOGENOM" id="CLU_011276_8_1_7"/>
<evidence type="ECO:0000256" key="4">
    <source>
        <dbReference type="ARBA" id="ARBA00023027"/>
    </source>
</evidence>
<comment type="pathway">
    <text evidence="1">Porphyrin-containing compound metabolism; siroheme biosynthesis; sirohydrochlorin from precorrin-2: step 1/1.</text>
</comment>
<evidence type="ECO:0000256" key="5">
    <source>
        <dbReference type="ARBA" id="ARBA00023244"/>
    </source>
</evidence>
<dbReference type="PATRIC" id="fig|706587.4.peg.2970"/>
<dbReference type="InterPro" id="IPR036291">
    <property type="entry name" value="NAD(P)-bd_dom_sf"/>
</dbReference>
<dbReference type="NCBIfam" id="TIGR01470">
    <property type="entry name" value="cysG_Nterm"/>
    <property type="match status" value="1"/>
</dbReference>
<dbReference type="Pfam" id="PF13241">
    <property type="entry name" value="NAD_binding_7"/>
    <property type="match status" value="1"/>
</dbReference>
<dbReference type="eggNOG" id="COG1648">
    <property type="taxonomic scope" value="Bacteria"/>
</dbReference>
<proteinExistence type="predicted"/>
<evidence type="ECO:0000313" key="9">
    <source>
        <dbReference type="Proteomes" id="UP000006055"/>
    </source>
</evidence>
<evidence type="ECO:0000313" key="8">
    <source>
        <dbReference type="EMBL" id="AFM25274.1"/>
    </source>
</evidence>
<dbReference type="PANTHER" id="PTHR35330:SF1">
    <property type="entry name" value="SIROHEME BIOSYNTHESIS PROTEIN MET8"/>
    <property type="match status" value="1"/>
</dbReference>
<dbReference type="Proteomes" id="UP000006055">
    <property type="component" value="Chromosome"/>
</dbReference>
<dbReference type="EC" id="1.3.1.76" evidence="2"/>
<keyword evidence="4" id="KW-0520">NAD</keyword>
<dbReference type="RefSeq" id="WP_014810416.1">
    <property type="nucleotide sequence ID" value="NC_018025.1"/>
</dbReference>
<dbReference type="Gene3D" id="1.10.8.610">
    <property type="entry name" value="SirC, precorrin-2 dehydrogenase, C-terminal helical domain-like"/>
    <property type="match status" value="1"/>
</dbReference>
<name>I4C6T3_DESTA</name>
<accession>I4C6T3</accession>
<evidence type="ECO:0000256" key="3">
    <source>
        <dbReference type="ARBA" id="ARBA00023002"/>
    </source>
</evidence>
<dbReference type="GO" id="GO:0043115">
    <property type="term" value="F:precorrin-2 dehydrogenase activity"/>
    <property type="evidence" value="ECO:0007669"/>
    <property type="project" value="UniProtKB-EC"/>
</dbReference>
<reference evidence="9" key="1">
    <citation type="submission" date="2012-06" db="EMBL/GenBank/DDBJ databases">
        <title>Complete sequence of chromosome of Desulfomonile tiedjei DSM 6799.</title>
        <authorList>
            <person name="Lucas S."/>
            <person name="Copeland A."/>
            <person name="Lapidus A."/>
            <person name="Glavina del Rio T."/>
            <person name="Dalin E."/>
            <person name="Tice H."/>
            <person name="Bruce D."/>
            <person name="Goodwin L."/>
            <person name="Pitluck S."/>
            <person name="Peters L."/>
            <person name="Ovchinnikova G."/>
            <person name="Zeytun A."/>
            <person name="Lu M."/>
            <person name="Kyrpides N."/>
            <person name="Mavromatis K."/>
            <person name="Ivanova N."/>
            <person name="Brettin T."/>
            <person name="Detter J.C."/>
            <person name="Han C."/>
            <person name="Larimer F."/>
            <person name="Land M."/>
            <person name="Hauser L."/>
            <person name="Markowitz V."/>
            <person name="Cheng J.-F."/>
            <person name="Hugenholtz P."/>
            <person name="Woyke T."/>
            <person name="Wu D."/>
            <person name="Spring S."/>
            <person name="Schroeder M."/>
            <person name="Brambilla E."/>
            <person name="Klenk H.-P."/>
            <person name="Eisen J.A."/>
        </authorList>
    </citation>
    <scope>NUCLEOTIDE SEQUENCE [LARGE SCALE GENOMIC DNA]</scope>
    <source>
        <strain evidence="9">ATCC 49306 / DSM 6799 / DCB-1</strain>
    </source>
</reference>
<evidence type="ECO:0000256" key="6">
    <source>
        <dbReference type="ARBA" id="ARBA00047561"/>
    </source>
</evidence>